<evidence type="ECO:0000256" key="1">
    <source>
        <dbReference type="SAM" id="MobiDB-lite"/>
    </source>
</evidence>
<dbReference type="PANTHER" id="PTHR34277:SF2">
    <property type="entry name" value="CLAVATA3_ESR (CLE)-RELATED PROTEIN 26"/>
    <property type="match status" value="1"/>
</dbReference>
<proteinExistence type="predicted"/>
<dbReference type="Proteomes" id="UP000283530">
    <property type="component" value="Unassembled WGS sequence"/>
</dbReference>
<gene>
    <name evidence="2" type="ORF">CKAN_00615500</name>
</gene>
<reference evidence="2 3" key="1">
    <citation type="journal article" date="2019" name="Nat. Plants">
        <title>Stout camphor tree genome fills gaps in understanding of flowering plant genome evolution.</title>
        <authorList>
            <person name="Chaw S.M."/>
            <person name="Liu Y.C."/>
            <person name="Wu Y.W."/>
            <person name="Wang H.Y."/>
            <person name="Lin C.I."/>
            <person name="Wu C.S."/>
            <person name="Ke H.M."/>
            <person name="Chang L.Y."/>
            <person name="Hsu C.Y."/>
            <person name="Yang H.T."/>
            <person name="Sudianto E."/>
            <person name="Hsu M.H."/>
            <person name="Wu K.P."/>
            <person name="Wang L.N."/>
            <person name="Leebens-Mack J.H."/>
            <person name="Tsai I.J."/>
        </authorList>
    </citation>
    <scope>NUCLEOTIDE SEQUENCE [LARGE SCALE GENOMIC DNA]</scope>
    <source>
        <strain evidence="3">cv. Chaw 1501</strain>
        <tissue evidence="2">Young leaves</tissue>
    </source>
</reference>
<feature type="region of interest" description="Disordered" evidence="1">
    <location>
        <begin position="113"/>
        <end position="142"/>
    </location>
</feature>
<dbReference type="InterPro" id="IPR039316">
    <property type="entry name" value="CLE25/26"/>
</dbReference>
<dbReference type="EMBL" id="QPKB01000002">
    <property type="protein sequence ID" value="RWR77658.1"/>
    <property type="molecule type" value="Genomic_DNA"/>
</dbReference>
<accession>A0A3S3Q1S8</accession>
<dbReference type="AlphaFoldDB" id="A0A3S3Q1S8"/>
<organism evidence="2 3">
    <name type="scientific">Cinnamomum micranthum f. kanehirae</name>
    <dbReference type="NCBI Taxonomy" id="337451"/>
    <lineage>
        <taxon>Eukaryota</taxon>
        <taxon>Viridiplantae</taxon>
        <taxon>Streptophyta</taxon>
        <taxon>Embryophyta</taxon>
        <taxon>Tracheophyta</taxon>
        <taxon>Spermatophyta</taxon>
        <taxon>Magnoliopsida</taxon>
        <taxon>Magnoliidae</taxon>
        <taxon>Laurales</taxon>
        <taxon>Lauraceae</taxon>
        <taxon>Cinnamomum</taxon>
    </lineage>
</organism>
<sequence length="142" mass="16499">MEICFELRSRSLHWLPQLSRSMLNRCPMFDCFKIIKLEVVRPLANEKESLFKWKIKFPVPNNITSRKYRISVLYYVYSGSGSTTLTAPRTSTATTTRGSFKYLEVMERDVPSFHQDLDPNNMSKRRVPNGPDPIHNRKAGKS</sequence>
<dbReference type="PANTHER" id="PTHR34277">
    <property type="entry name" value="CLAVATA3/ESR (CLE)-RELATED PROTEIN 26"/>
    <property type="match status" value="1"/>
</dbReference>
<keyword evidence="3" id="KW-1185">Reference proteome</keyword>
<evidence type="ECO:0000313" key="3">
    <source>
        <dbReference type="Proteomes" id="UP000283530"/>
    </source>
</evidence>
<protein>
    <submittedName>
        <fullName evidence="2">CLAVATA3/ESR CLE-related protein 25-like protein</fullName>
    </submittedName>
</protein>
<comment type="caution">
    <text evidence="2">The sequence shown here is derived from an EMBL/GenBank/DDBJ whole genome shotgun (WGS) entry which is preliminary data.</text>
</comment>
<dbReference type="OrthoDB" id="1910203at2759"/>
<evidence type="ECO:0000313" key="2">
    <source>
        <dbReference type="EMBL" id="RWR77658.1"/>
    </source>
</evidence>
<name>A0A3S3Q1S8_9MAGN</name>